<proteinExistence type="predicted"/>
<sequence>MEHEHLNLDEEDEIEIPEEELMKEGSTFNPELCLVGRFLTNKPVWEQHMMDHMAGVWTPPWEKGKRQSKCHLINTVPFWVQVHHLPAGYISKTVGQNVGDYIGELLDYDEKNSSDFWRKYMGIRVMVDVRKPLPKSKKIKKKGAEAIIVQLQYEKLGRFCYYCGILGHTEDSCNKLYSLDDDDETRKWGLELRIEARRKTSNDGGRWRRTEVPTLCDLVQKYRADVIFLCETLVHANKIEEVRVRLGFDASFAVDRVGRSGGLAILWKHPFDCNLINFSSNFINIEVNHPTYPKWRFTGFYGYRPDGGRRHDSWNLLRTLAQDNSLPWCIMGDFNDILSNDDKRSRVEHPPWRIRGFRSAVQDNNLTDLDRSYCQKY</sequence>
<dbReference type="InterPro" id="IPR005135">
    <property type="entry name" value="Endo/exonuclease/phosphatase"/>
</dbReference>
<evidence type="ECO:0000259" key="2">
    <source>
        <dbReference type="Pfam" id="PF14392"/>
    </source>
</evidence>
<dbReference type="Pfam" id="PF14392">
    <property type="entry name" value="zf-CCHC_4"/>
    <property type="match status" value="1"/>
</dbReference>
<dbReference type="EMBL" id="LXQA010003963">
    <property type="protein sequence ID" value="MCH82637.1"/>
    <property type="molecule type" value="Genomic_DNA"/>
</dbReference>
<gene>
    <name evidence="3" type="ORF">A2U01_0003448</name>
</gene>
<dbReference type="InterPro" id="IPR036691">
    <property type="entry name" value="Endo/exonu/phosph_ase_sf"/>
</dbReference>
<dbReference type="SUPFAM" id="SSF56219">
    <property type="entry name" value="DNase I-like"/>
    <property type="match status" value="1"/>
</dbReference>
<dbReference type="Pfam" id="PF03372">
    <property type="entry name" value="Exo_endo_phos"/>
    <property type="match status" value="1"/>
</dbReference>
<keyword evidence="3" id="KW-0269">Exonuclease</keyword>
<name>A0A392M5G9_9FABA</name>
<dbReference type="AlphaFoldDB" id="A0A392M5G9"/>
<evidence type="ECO:0000313" key="4">
    <source>
        <dbReference type="Proteomes" id="UP000265520"/>
    </source>
</evidence>
<organism evidence="3 4">
    <name type="scientific">Trifolium medium</name>
    <dbReference type="NCBI Taxonomy" id="97028"/>
    <lineage>
        <taxon>Eukaryota</taxon>
        <taxon>Viridiplantae</taxon>
        <taxon>Streptophyta</taxon>
        <taxon>Embryophyta</taxon>
        <taxon>Tracheophyta</taxon>
        <taxon>Spermatophyta</taxon>
        <taxon>Magnoliopsida</taxon>
        <taxon>eudicotyledons</taxon>
        <taxon>Gunneridae</taxon>
        <taxon>Pentapetalae</taxon>
        <taxon>rosids</taxon>
        <taxon>fabids</taxon>
        <taxon>Fabales</taxon>
        <taxon>Fabaceae</taxon>
        <taxon>Papilionoideae</taxon>
        <taxon>50 kb inversion clade</taxon>
        <taxon>NPAAA clade</taxon>
        <taxon>Hologalegina</taxon>
        <taxon>IRL clade</taxon>
        <taxon>Trifolieae</taxon>
        <taxon>Trifolium</taxon>
    </lineage>
</organism>
<dbReference type="PANTHER" id="PTHR31286">
    <property type="entry name" value="GLYCINE-RICH CELL WALL STRUCTURAL PROTEIN 1.8-LIKE"/>
    <property type="match status" value="1"/>
</dbReference>
<dbReference type="Gene3D" id="3.60.10.10">
    <property type="entry name" value="Endonuclease/exonuclease/phosphatase"/>
    <property type="match status" value="1"/>
</dbReference>
<protein>
    <submittedName>
        <fullName evidence="3">Endonuclease/exonuclease/phosphatase family protein</fullName>
    </submittedName>
</protein>
<accession>A0A392M5G9</accession>
<dbReference type="GO" id="GO:0004519">
    <property type="term" value="F:endonuclease activity"/>
    <property type="evidence" value="ECO:0007669"/>
    <property type="project" value="UniProtKB-KW"/>
</dbReference>
<keyword evidence="4" id="KW-1185">Reference proteome</keyword>
<dbReference type="GO" id="GO:0004527">
    <property type="term" value="F:exonuclease activity"/>
    <property type="evidence" value="ECO:0007669"/>
    <property type="project" value="UniProtKB-KW"/>
</dbReference>
<reference evidence="3 4" key="1">
    <citation type="journal article" date="2018" name="Front. Plant Sci.">
        <title>Red Clover (Trifolium pratense) and Zigzag Clover (T. medium) - A Picture of Genomic Similarities and Differences.</title>
        <authorList>
            <person name="Dluhosova J."/>
            <person name="Istvanek J."/>
            <person name="Nedelnik J."/>
            <person name="Repkova J."/>
        </authorList>
    </citation>
    <scope>NUCLEOTIDE SEQUENCE [LARGE SCALE GENOMIC DNA]</scope>
    <source>
        <strain evidence="4">cv. 10/8</strain>
        <tissue evidence="3">Leaf</tissue>
    </source>
</reference>
<feature type="domain" description="Zinc knuckle CX2CX4HX4C" evidence="2">
    <location>
        <begin position="127"/>
        <end position="175"/>
    </location>
</feature>
<evidence type="ECO:0000313" key="3">
    <source>
        <dbReference type="EMBL" id="MCH82637.1"/>
    </source>
</evidence>
<dbReference type="PANTHER" id="PTHR31286:SF153">
    <property type="entry name" value="DUF4283 DOMAIN PROTEIN"/>
    <property type="match status" value="1"/>
</dbReference>
<dbReference type="InterPro" id="IPR025836">
    <property type="entry name" value="Zn_knuckle_CX2CX4HX4C"/>
</dbReference>
<evidence type="ECO:0000259" key="1">
    <source>
        <dbReference type="Pfam" id="PF03372"/>
    </source>
</evidence>
<comment type="caution">
    <text evidence="3">The sequence shown here is derived from an EMBL/GenBank/DDBJ whole genome shotgun (WGS) entry which is preliminary data.</text>
</comment>
<keyword evidence="3" id="KW-0540">Nuclease</keyword>
<feature type="domain" description="Endonuclease/exonuclease/phosphatase" evidence="1">
    <location>
        <begin position="215"/>
        <end position="352"/>
    </location>
</feature>
<dbReference type="InterPro" id="IPR040256">
    <property type="entry name" value="At4g02000-like"/>
</dbReference>
<dbReference type="Proteomes" id="UP000265520">
    <property type="component" value="Unassembled WGS sequence"/>
</dbReference>
<keyword evidence="3" id="KW-0378">Hydrolase</keyword>
<keyword evidence="3" id="KW-0255">Endonuclease</keyword>